<organism evidence="4 5">
    <name type="scientific">Spongiactinospora gelatinilytica</name>
    <dbReference type="NCBI Taxonomy" id="2666298"/>
    <lineage>
        <taxon>Bacteria</taxon>
        <taxon>Bacillati</taxon>
        <taxon>Actinomycetota</taxon>
        <taxon>Actinomycetes</taxon>
        <taxon>Streptosporangiales</taxon>
        <taxon>Streptosporangiaceae</taxon>
        <taxon>Spongiactinospora</taxon>
    </lineage>
</organism>
<evidence type="ECO:0000256" key="1">
    <source>
        <dbReference type="ARBA" id="ARBA00022729"/>
    </source>
</evidence>
<dbReference type="InterPro" id="IPR006311">
    <property type="entry name" value="TAT_signal"/>
</dbReference>
<gene>
    <name evidence="4" type="ORF">C1I98_07730</name>
</gene>
<dbReference type="AlphaFoldDB" id="A0A2W2GUC6"/>
<dbReference type="PANTHER" id="PTHR30290">
    <property type="entry name" value="PERIPLASMIC BINDING COMPONENT OF ABC TRANSPORTER"/>
    <property type="match status" value="1"/>
</dbReference>
<dbReference type="CDD" id="cd08503">
    <property type="entry name" value="PBP2_NikA_DppA_OppA_like_17"/>
    <property type="match status" value="1"/>
</dbReference>
<feature type="chain" id="PRO_5038381759" evidence="2">
    <location>
        <begin position="29"/>
        <end position="545"/>
    </location>
</feature>
<comment type="caution">
    <text evidence="4">The sequence shown here is derived from an EMBL/GenBank/DDBJ whole genome shotgun (WGS) entry which is preliminary data.</text>
</comment>
<feature type="domain" description="Solute-binding protein family 5" evidence="3">
    <location>
        <begin position="100"/>
        <end position="425"/>
    </location>
</feature>
<keyword evidence="1 2" id="KW-0732">Signal</keyword>
<dbReference type="GO" id="GO:0043190">
    <property type="term" value="C:ATP-binding cassette (ABC) transporter complex"/>
    <property type="evidence" value="ECO:0007669"/>
    <property type="project" value="InterPro"/>
</dbReference>
<dbReference type="EMBL" id="POUA01000038">
    <property type="protein sequence ID" value="PZG52021.1"/>
    <property type="molecule type" value="Genomic_DNA"/>
</dbReference>
<evidence type="ECO:0000313" key="5">
    <source>
        <dbReference type="Proteomes" id="UP000248544"/>
    </source>
</evidence>
<dbReference type="SUPFAM" id="SSF53850">
    <property type="entry name" value="Periplasmic binding protein-like II"/>
    <property type="match status" value="1"/>
</dbReference>
<feature type="signal peptide" evidence="2">
    <location>
        <begin position="1"/>
        <end position="28"/>
    </location>
</feature>
<protein>
    <submittedName>
        <fullName evidence="4">Peptide ABC transporter substrate-binding protein</fullName>
    </submittedName>
</protein>
<dbReference type="InterPro" id="IPR039424">
    <property type="entry name" value="SBP_5"/>
</dbReference>
<dbReference type="PROSITE" id="PS51318">
    <property type="entry name" value="TAT"/>
    <property type="match status" value="1"/>
</dbReference>
<accession>A0A2W2GUC6</accession>
<dbReference type="PANTHER" id="PTHR30290:SF38">
    <property type="entry name" value="D,D-DIPEPTIDE-BINDING PERIPLASMIC PROTEIN DDPA-RELATED"/>
    <property type="match status" value="1"/>
</dbReference>
<dbReference type="GO" id="GO:0015833">
    <property type="term" value="P:peptide transport"/>
    <property type="evidence" value="ECO:0007669"/>
    <property type="project" value="TreeGrafter"/>
</dbReference>
<sequence>MNQGPSRRGFLSTAAALGMSAAAMELLAACGSGGGAQPAATGAGAAGKPTRGGRLTVATGGAKGSDTLDPVLLNSAPVSFMARVLYDQLADFSNDLQYRLAMAELIEPNKAGDEWTIRVKDGIEFHNGKTLDAEDVIFTFKRTFTQAGSVTLGKFKPYVDLDEIKKVDKRTIRMKLLRPNSTFNYALASPHKIVPVDFDPRNPVGTGPFKYKSFTANRQWVCERFANYWNADGESEPSDSAAPAGLGAKPYLDELVVNVINDDSARTNALVTGQVDAINMVQFAQIPLIGQHQQLKLLESETGAWTGIYMNMEEPPFDDVRVRQALRLAIDREQALSSCVSGHGRVAYDLPEPYAPGYPTELTRKRDIEKAKALLKEAGKENITVELVAGPVSAEAVSMATVLANNAAEIGITIKVRQVDTATLFGPQFHSWPFSVDKWPAQGNYLTLLALTDLSESTTLTHMPKADLDALRDLHDKALSTVDEAKRAELTRQMYQIQFDRGGWIIPFFANVVNAHHAKVAGWPKQDASGRSFGNAHFEQLYLNG</sequence>
<evidence type="ECO:0000256" key="2">
    <source>
        <dbReference type="SAM" id="SignalP"/>
    </source>
</evidence>
<dbReference type="InterPro" id="IPR030678">
    <property type="entry name" value="Peptide/Ni-bd"/>
</dbReference>
<proteinExistence type="predicted"/>
<reference evidence="4 5" key="1">
    <citation type="submission" date="2018-01" db="EMBL/GenBank/DDBJ databases">
        <title>Draft genome sequence of Sphaerisporangium sp. 7K107.</title>
        <authorList>
            <person name="Sahin N."/>
            <person name="Saygin H."/>
            <person name="Ay H."/>
        </authorList>
    </citation>
    <scope>NUCLEOTIDE SEQUENCE [LARGE SCALE GENOMIC DNA]</scope>
    <source>
        <strain evidence="4 5">7K107</strain>
    </source>
</reference>
<dbReference type="Gene3D" id="3.10.105.10">
    <property type="entry name" value="Dipeptide-binding Protein, Domain 3"/>
    <property type="match status" value="1"/>
</dbReference>
<evidence type="ECO:0000259" key="3">
    <source>
        <dbReference type="Pfam" id="PF00496"/>
    </source>
</evidence>
<evidence type="ECO:0000313" key="4">
    <source>
        <dbReference type="EMBL" id="PZG52021.1"/>
    </source>
</evidence>
<dbReference type="PIRSF" id="PIRSF002741">
    <property type="entry name" value="MppA"/>
    <property type="match status" value="1"/>
</dbReference>
<dbReference type="Proteomes" id="UP000248544">
    <property type="component" value="Unassembled WGS sequence"/>
</dbReference>
<dbReference type="Gene3D" id="3.40.190.10">
    <property type="entry name" value="Periplasmic binding protein-like II"/>
    <property type="match status" value="1"/>
</dbReference>
<dbReference type="GO" id="GO:0042597">
    <property type="term" value="C:periplasmic space"/>
    <property type="evidence" value="ECO:0007669"/>
    <property type="project" value="UniProtKB-ARBA"/>
</dbReference>
<name>A0A2W2GUC6_9ACTN</name>
<dbReference type="Gene3D" id="3.90.76.10">
    <property type="entry name" value="Dipeptide-binding Protein, Domain 1"/>
    <property type="match status" value="1"/>
</dbReference>
<dbReference type="InterPro" id="IPR000914">
    <property type="entry name" value="SBP_5_dom"/>
</dbReference>
<dbReference type="Pfam" id="PF00496">
    <property type="entry name" value="SBP_bac_5"/>
    <property type="match status" value="1"/>
</dbReference>
<keyword evidence="5" id="KW-1185">Reference proteome</keyword>
<dbReference type="GO" id="GO:1904680">
    <property type="term" value="F:peptide transmembrane transporter activity"/>
    <property type="evidence" value="ECO:0007669"/>
    <property type="project" value="TreeGrafter"/>
</dbReference>